<accession>A0A0F8Z5X6</accession>
<gene>
    <name evidence="1" type="ORF">LCGC14_3010730</name>
</gene>
<sequence>MTDKNREKYKKELYAMVVECDGAEIPEGDWPLAEELVAEGLITLGGARGPDGSWKRAELI</sequence>
<dbReference type="AlphaFoldDB" id="A0A0F8Z5X6"/>
<proteinExistence type="predicted"/>
<dbReference type="EMBL" id="LAZR01062304">
    <property type="protein sequence ID" value="KKK61799.1"/>
    <property type="molecule type" value="Genomic_DNA"/>
</dbReference>
<reference evidence="1" key="1">
    <citation type="journal article" date="2015" name="Nature">
        <title>Complex archaea that bridge the gap between prokaryotes and eukaryotes.</title>
        <authorList>
            <person name="Spang A."/>
            <person name="Saw J.H."/>
            <person name="Jorgensen S.L."/>
            <person name="Zaremba-Niedzwiedzka K."/>
            <person name="Martijn J."/>
            <person name="Lind A.E."/>
            <person name="van Eijk R."/>
            <person name="Schleper C."/>
            <person name="Guy L."/>
            <person name="Ettema T.J."/>
        </authorList>
    </citation>
    <scope>NUCLEOTIDE SEQUENCE</scope>
</reference>
<organism evidence="1">
    <name type="scientific">marine sediment metagenome</name>
    <dbReference type="NCBI Taxonomy" id="412755"/>
    <lineage>
        <taxon>unclassified sequences</taxon>
        <taxon>metagenomes</taxon>
        <taxon>ecological metagenomes</taxon>
    </lineage>
</organism>
<name>A0A0F8Z5X6_9ZZZZ</name>
<protein>
    <submittedName>
        <fullName evidence="1">Uncharacterized protein</fullName>
    </submittedName>
</protein>
<evidence type="ECO:0000313" key="1">
    <source>
        <dbReference type="EMBL" id="KKK61799.1"/>
    </source>
</evidence>
<comment type="caution">
    <text evidence="1">The sequence shown here is derived from an EMBL/GenBank/DDBJ whole genome shotgun (WGS) entry which is preliminary data.</text>
</comment>